<sequence length="166" mass="17850">MSRAFVKEGTGELEPLPDLPVSPHPNYVTPRGLATLKARLLARQGELAALKARAERLDRLPEAAAERDIRYLEARLRTAILVEPVAQPAAEVQFGTRVVVEMEGVERAFEIVGEDEADADLGRIAPHSPLARALIGAEVGDLVVWRRPAGAVELEVVAIAPLDPGA</sequence>
<dbReference type="GO" id="GO:0006354">
    <property type="term" value="P:DNA-templated transcription elongation"/>
    <property type="evidence" value="ECO:0007669"/>
    <property type="project" value="TreeGrafter"/>
</dbReference>
<comment type="caution">
    <text evidence="3">The sequence shown here is derived from an EMBL/GenBank/DDBJ whole genome shotgun (WGS) entry which is preliminary data.</text>
</comment>
<dbReference type="RefSeq" id="WP_164625487.1">
    <property type="nucleotide sequence ID" value="NZ_JAAIVJ010000005.1"/>
</dbReference>
<dbReference type="InterPro" id="IPR036953">
    <property type="entry name" value="GreA/GreB_C_sf"/>
</dbReference>
<dbReference type="Gene3D" id="3.10.50.30">
    <property type="entry name" value="Transcription elongation factor, GreA/GreB, C-terminal domain"/>
    <property type="match status" value="1"/>
</dbReference>
<dbReference type="Proteomes" id="UP000477782">
    <property type="component" value="Unassembled WGS sequence"/>
</dbReference>
<feature type="domain" description="Transcription elongation factor GreA/GreB C-terminal" evidence="2">
    <location>
        <begin position="88"/>
        <end position="160"/>
    </location>
</feature>
<feature type="region of interest" description="Disordered" evidence="1">
    <location>
        <begin position="1"/>
        <end position="24"/>
    </location>
</feature>
<dbReference type="InterPro" id="IPR023459">
    <property type="entry name" value="Tscrpt_elong_fac_GreA/B_fam"/>
</dbReference>
<dbReference type="PANTHER" id="PTHR30437">
    <property type="entry name" value="TRANSCRIPTION ELONGATION FACTOR GREA"/>
    <property type="match status" value="1"/>
</dbReference>
<feature type="compositionally biased region" description="Basic and acidic residues" evidence="1">
    <location>
        <begin position="1"/>
        <end position="10"/>
    </location>
</feature>
<protein>
    <submittedName>
        <fullName evidence="3">Transcription elongation factor</fullName>
    </submittedName>
</protein>
<evidence type="ECO:0000259" key="2">
    <source>
        <dbReference type="Pfam" id="PF01272"/>
    </source>
</evidence>
<dbReference type="GO" id="GO:0032784">
    <property type="term" value="P:regulation of DNA-templated transcription elongation"/>
    <property type="evidence" value="ECO:0007669"/>
    <property type="project" value="InterPro"/>
</dbReference>
<evidence type="ECO:0000256" key="1">
    <source>
        <dbReference type="SAM" id="MobiDB-lite"/>
    </source>
</evidence>
<dbReference type="GO" id="GO:0070063">
    <property type="term" value="F:RNA polymerase binding"/>
    <property type="evidence" value="ECO:0007669"/>
    <property type="project" value="InterPro"/>
</dbReference>
<keyword evidence="4" id="KW-1185">Reference proteome</keyword>
<name>A0A6M0QTE7_9RHOB</name>
<dbReference type="SUPFAM" id="SSF54534">
    <property type="entry name" value="FKBP-like"/>
    <property type="match status" value="1"/>
</dbReference>
<evidence type="ECO:0000313" key="3">
    <source>
        <dbReference type="EMBL" id="NEY90736.1"/>
    </source>
</evidence>
<gene>
    <name evidence="3" type="ORF">G4Z14_10550</name>
</gene>
<dbReference type="GO" id="GO:0003677">
    <property type="term" value="F:DNA binding"/>
    <property type="evidence" value="ECO:0007669"/>
    <property type="project" value="InterPro"/>
</dbReference>
<dbReference type="Pfam" id="PF01272">
    <property type="entry name" value="GreA_GreB"/>
    <property type="match status" value="1"/>
</dbReference>
<dbReference type="GO" id="GO:0003746">
    <property type="term" value="F:translation elongation factor activity"/>
    <property type="evidence" value="ECO:0007669"/>
    <property type="project" value="UniProtKB-KW"/>
</dbReference>
<reference evidence="3 4" key="1">
    <citation type="submission" date="2020-02" db="EMBL/GenBank/DDBJ databases">
        <authorList>
            <person name="Chen W.-M."/>
        </authorList>
    </citation>
    <scope>NUCLEOTIDE SEQUENCE [LARGE SCALE GENOMIC DNA]</scope>
    <source>
        <strain evidence="3 4">KMS-5</strain>
    </source>
</reference>
<dbReference type="AlphaFoldDB" id="A0A6M0QTE7"/>
<proteinExistence type="predicted"/>
<accession>A0A6M0QTE7</accession>
<dbReference type="EMBL" id="JAAIVJ010000005">
    <property type="protein sequence ID" value="NEY90736.1"/>
    <property type="molecule type" value="Genomic_DNA"/>
</dbReference>
<organism evidence="3 4">
    <name type="scientific">Tabrizicola oligotrophica</name>
    <dbReference type="NCBI Taxonomy" id="2710650"/>
    <lineage>
        <taxon>Bacteria</taxon>
        <taxon>Pseudomonadati</taxon>
        <taxon>Pseudomonadota</taxon>
        <taxon>Alphaproteobacteria</taxon>
        <taxon>Rhodobacterales</taxon>
        <taxon>Paracoccaceae</taxon>
        <taxon>Tabrizicola</taxon>
    </lineage>
</organism>
<keyword evidence="3" id="KW-0648">Protein biosynthesis</keyword>
<dbReference type="InterPro" id="IPR001437">
    <property type="entry name" value="Tscrpt_elong_fac_GreA/B_C"/>
</dbReference>
<keyword evidence="3" id="KW-0251">Elongation factor</keyword>
<evidence type="ECO:0000313" key="4">
    <source>
        <dbReference type="Proteomes" id="UP000477782"/>
    </source>
</evidence>
<dbReference type="PANTHER" id="PTHR30437:SF6">
    <property type="entry name" value="TRANSCRIPTION ELONGATION FACTOR GREB"/>
    <property type="match status" value="1"/>
</dbReference>